<reference evidence="2 3" key="1">
    <citation type="journal article" date="2019" name="Int. J. Syst. Evol. Microbiol.">
        <title>The Global Catalogue of Microorganisms (GCM) 10K type strain sequencing project: providing services to taxonomists for standard genome sequencing and annotation.</title>
        <authorList>
            <consortium name="The Broad Institute Genomics Platform"/>
            <consortium name="The Broad Institute Genome Sequencing Center for Infectious Disease"/>
            <person name="Wu L."/>
            <person name="Ma J."/>
        </authorList>
    </citation>
    <scope>NUCLEOTIDE SEQUENCE [LARGE SCALE GENOMIC DNA]</scope>
    <source>
        <strain evidence="2 3">JCM 16240</strain>
    </source>
</reference>
<dbReference type="Proteomes" id="UP001501176">
    <property type="component" value="Unassembled WGS sequence"/>
</dbReference>
<evidence type="ECO:0000313" key="2">
    <source>
        <dbReference type="EMBL" id="GAA0219038.1"/>
    </source>
</evidence>
<gene>
    <name evidence="2" type="ORF">GCM10009125_04990</name>
</gene>
<feature type="domain" description="FtsK gamma" evidence="1">
    <location>
        <begin position="9"/>
        <end position="71"/>
    </location>
</feature>
<evidence type="ECO:0000259" key="1">
    <source>
        <dbReference type="SMART" id="SM00843"/>
    </source>
</evidence>
<dbReference type="Pfam" id="PF09397">
    <property type="entry name" value="FtsK_gamma"/>
    <property type="match status" value="1"/>
</dbReference>
<proteinExistence type="predicted"/>
<organism evidence="2 3">
    <name type="scientific">Castellaniella daejeonensis</name>
    <dbReference type="NCBI Taxonomy" id="659013"/>
    <lineage>
        <taxon>Bacteria</taxon>
        <taxon>Pseudomonadati</taxon>
        <taxon>Pseudomonadota</taxon>
        <taxon>Betaproteobacteria</taxon>
        <taxon>Burkholderiales</taxon>
        <taxon>Alcaligenaceae</taxon>
        <taxon>Castellaniella</taxon>
    </lineage>
</organism>
<comment type="caution">
    <text evidence="2">The sequence shown here is derived from an EMBL/GenBank/DDBJ whole genome shotgun (WGS) entry which is preliminary data.</text>
</comment>
<dbReference type="SMART" id="SM00843">
    <property type="entry name" value="Ftsk_gamma"/>
    <property type="match status" value="1"/>
</dbReference>
<protein>
    <recommendedName>
        <fullName evidence="1">FtsK gamma domain-containing protein</fullName>
    </recommendedName>
</protein>
<accession>A0ABN0TDS4</accession>
<keyword evidence="3" id="KW-1185">Reference proteome</keyword>
<dbReference type="SUPFAM" id="SSF46785">
    <property type="entry name" value="Winged helix' DNA-binding domain"/>
    <property type="match status" value="1"/>
</dbReference>
<dbReference type="Gene3D" id="1.10.10.10">
    <property type="entry name" value="Winged helix-like DNA-binding domain superfamily/Winged helix DNA-binding domain"/>
    <property type="match status" value="1"/>
</dbReference>
<dbReference type="EMBL" id="BAAAFN010000006">
    <property type="protein sequence ID" value="GAA0219038.1"/>
    <property type="molecule type" value="Genomic_DNA"/>
</dbReference>
<dbReference type="InterPro" id="IPR036390">
    <property type="entry name" value="WH_DNA-bd_sf"/>
</dbReference>
<dbReference type="InterPro" id="IPR018541">
    <property type="entry name" value="Ftsk_gamma"/>
</dbReference>
<dbReference type="RefSeq" id="WP_343819903.1">
    <property type="nucleotide sequence ID" value="NZ_BAAAFN010000006.1"/>
</dbReference>
<sequence length="78" mass="8795">MNERATLYHPELEKLAKAVSSQVRWVSVSLFQIHLRIGYGKALAIMQSLEDQGLVGPIDAQGQHQVLMSDARENPEFF</sequence>
<name>A0ABN0TDS4_9BURK</name>
<evidence type="ECO:0000313" key="3">
    <source>
        <dbReference type="Proteomes" id="UP001501176"/>
    </source>
</evidence>
<dbReference type="InterPro" id="IPR036388">
    <property type="entry name" value="WH-like_DNA-bd_sf"/>
</dbReference>